<dbReference type="Proteomes" id="UP001456524">
    <property type="component" value="Unassembled WGS sequence"/>
</dbReference>
<comment type="caution">
    <text evidence="1">The sequence shown here is derived from an EMBL/GenBank/DDBJ whole genome shotgun (WGS) entry which is preliminary data.</text>
</comment>
<protein>
    <submittedName>
        <fullName evidence="1">Uncharacterized protein</fullName>
    </submittedName>
</protein>
<reference evidence="1 2" key="1">
    <citation type="journal article" date="2022" name="G3 (Bethesda)">
        <title>Enemy or ally: a genomic approach to elucidate the lifestyle of Phyllosticta citrichinaensis.</title>
        <authorList>
            <person name="Buijs V.A."/>
            <person name="Groenewald J.Z."/>
            <person name="Haridas S."/>
            <person name="LaButti K.M."/>
            <person name="Lipzen A."/>
            <person name="Martin F.M."/>
            <person name="Barry K."/>
            <person name="Grigoriev I.V."/>
            <person name="Crous P.W."/>
            <person name="Seidl M.F."/>
        </authorList>
    </citation>
    <scope>NUCLEOTIDE SEQUENCE [LARGE SCALE GENOMIC DNA]</scope>
    <source>
        <strain evidence="1 2">CBS 129764</strain>
    </source>
</reference>
<proteinExistence type="predicted"/>
<evidence type="ECO:0000313" key="2">
    <source>
        <dbReference type="Proteomes" id="UP001456524"/>
    </source>
</evidence>
<evidence type="ECO:0000313" key="1">
    <source>
        <dbReference type="EMBL" id="KAK8166595.1"/>
    </source>
</evidence>
<keyword evidence="2" id="KW-1185">Reference proteome</keyword>
<gene>
    <name evidence="1" type="ORF">IWX90DRAFT_217573</name>
</gene>
<organism evidence="1 2">
    <name type="scientific">Phyllosticta citrichinensis</name>
    <dbReference type="NCBI Taxonomy" id="1130410"/>
    <lineage>
        <taxon>Eukaryota</taxon>
        <taxon>Fungi</taxon>
        <taxon>Dikarya</taxon>
        <taxon>Ascomycota</taxon>
        <taxon>Pezizomycotina</taxon>
        <taxon>Dothideomycetes</taxon>
        <taxon>Dothideomycetes incertae sedis</taxon>
        <taxon>Botryosphaeriales</taxon>
        <taxon>Phyllostictaceae</taxon>
        <taxon>Phyllosticta</taxon>
    </lineage>
</organism>
<dbReference type="EMBL" id="JBBWUH010000005">
    <property type="protein sequence ID" value="KAK8166595.1"/>
    <property type="molecule type" value="Genomic_DNA"/>
</dbReference>
<name>A0ABR1XTI9_9PEZI</name>
<sequence>MPVRLFTSFSHSNTLSLSLSLSLSILFYMYFPFPASPGCSLATKRGSIPTLCLSDPYSIHHTPERWLYNIKAPPQRHLDSFPSKNSKAQQSKAGFTSTASDLCLLRPKHCASDRLTRNSKRKSVASIEANIQESKKASAKNKGSLILVRASWPLCALPSM</sequence>
<accession>A0ABR1XTI9</accession>